<proteinExistence type="predicted"/>
<evidence type="ECO:0000313" key="2">
    <source>
        <dbReference type="Proteomes" id="UP000037460"/>
    </source>
</evidence>
<reference evidence="2" key="1">
    <citation type="journal article" date="2015" name="PLoS Genet.">
        <title>Genome Sequence and Transcriptome Analyses of Chrysochromulina tobin: Metabolic Tools for Enhanced Algal Fitness in the Prominent Order Prymnesiales (Haptophyceae).</title>
        <authorList>
            <person name="Hovde B.T."/>
            <person name="Deodato C.R."/>
            <person name="Hunsperger H.M."/>
            <person name="Ryken S.A."/>
            <person name="Yost W."/>
            <person name="Jha R.K."/>
            <person name="Patterson J."/>
            <person name="Monnat R.J. Jr."/>
            <person name="Barlow S.B."/>
            <person name="Starkenburg S.R."/>
            <person name="Cattolico R.A."/>
        </authorList>
    </citation>
    <scope>NUCLEOTIDE SEQUENCE</scope>
    <source>
        <strain evidence="2">CCMP291</strain>
    </source>
</reference>
<comment type="caution">
    <text evidence="1">The sequence shown here is derived from an EMBL/GenBank/DDBJ whole genome shotgun (WGS) entry which is preliminary data.</text>
</comment>
<dbReference type="EMBL" id="JWZX01002829">
    <property type="protein sequence ID" value="KOO26605.1"/>
    <property type="molecule type" value="Genomic_DNA"/>
</dbReference>
<organism evidence="1 2">
    <name type="scientific">Chrysochromulina tobinii</name>
    <dbReference type="NCBI Taxonomy" id="1460289"/>
    <lineage>
        <taxon>Eukaryota</taxon>
        <taxon>Haptista</taxon>
        <taxon>Haptophyta</taxon>
        <taxon>Prymnesiophyceae</taxon>
        <taxon>Prymnesiales</taxon>
        <taxon>Chrysochromulinaceae</taxon>
        <taxon>Chrysochromulina</taxon>
    </lineage>
</organism>
<sequence>MLHWRGSDAWQERCLTDGFKTWAVNVAEQRTVAQDEVSRMYSAMHRRDEEARQLLVRRWRSGAKVRTSEQRVRSHLRARAHQHWEHRASRQGLDTWLNHAVGEILQGTNAAIEEKQTAAEAADEAAQDEGVAALGGSPNGPHAFGLGGSYALRTLVAA</sequence>
<accession>A0A0M0JJF0</accession>
<name>A0A0M0JJF0_9EUKA</name>
<gene>
    <name evidence="1" type="ORF">Ctob_002492</name>
</gene>
<dbReference type="AlphaFoldDB" id="A0A0M0JJF0"/>
<evidence type="ECO:0000313" key="1">
    <source>
        <dbReference type="EMBL" id="KOO26605.1"/>
    </source>
</evidence>
<dbReference type="Proteomes" id="UP000037460">
    <property type="component" value="Unassembled WGS sequence"/>
</dbReference>
<keyword evidence="2" id="KW-1185">Reference proteome</keyword>
<protein>
    <submittedName>
        <fullName evidence="1">Uncharacterized protein</fullName>
    </submittedName>
</protein>